<organism evidence="2 4">
    <name type="scientific">Sulfuracidifex tepidarius</name>
    <dbReference type="NCBI Taxonomy" id="1294262"/>
    <lineage>
        <taxon>Archaea</taxon>
        <taxon>Thermoproteota</taxon>
        <taxon>Thermoprotei</taxon>
        <taxon>Sulfolobales</taxon>
        <taxon>Sulfolobaceae</taxon>
        <taxon>Sulfuracidifex</taxon>
    </lineage>
</organism>
<evidence type="ECO:0000313" key="1">
    <source>
        <dbReference type="EMBL" id="BBG23389.1"/>
    </source>
</evidence>
<proteinExistence type="predicted"/>
<dbReference type="STRING" id="1294262.GCA_001316085_02852"/>
<evidence type="ECO:0000313" key="3">
    <source>
        <dbReference type="Proteomes" id="UP000322983"/>
    </source>
</evidence>
<gene>
    <name evidence="1" type="ORF">IC006_0673</name>
    <name evidence="2" type="ORF">IC007_0647</name>
</gene>
<name>A0A510E0Z3_9CREN</name>
<accession>A0A510DT94</accession>
<dbReference type="Proteomes" id="UP000325030">
    <property type="component" value="Chromosome"/>
</dbReference>
<sequence length="85" mass="9796">MRFVKDTGVSVDTTVMTREEFKDNLTLGSVLMGVSIAFCVTYDEVNVYEEIERWSNEVRKYHAVLDLPYGNFVVGRTIRKCKVIL</sequence>
<dbReference type="EMBL" id="AP018930">
    <property type="protein sequence ID" value="BBG26142.1"/>
    <property type="molecule type" value="Genomic_DNA"/>
</dbReference>
<reference evidence="4" key="1">
    <citation type="submission" date="2018-09" db="EMBL/GenBank/DDBJ databases">
        <title>Complete Genome Sequencing of Sulfolobus sp. JCM 16834.</title>
        <authorList>
            <person name="Kato S."/>
            <person name="Itoh T."/>
            <person name="Ohkuma M."/>
        </authorList>
    </citation>
    <scope>NUCLEOTIDE SEQUENCE [LARGE SCALE GENOMIC DNA]</scope>
    <source>
        <strain evidence="4">IC-007</strain>
    </source>
</reference>
<dbReference type="AlphaFoldDB" id="A0A510E0Z3"/>
<dbReference type="EMBL" id="AP018929">
    <property type="protein sequence ID" value="BBG23389.1"/>
    <property type="molecule type" value="Genomic_DNA"/>
</dbReference>
<dbReference type="Proteomes" id="UP000322983">
    <property type="component" value="Chromosome"/>
</dbReference>
<reference evidence="2 3" key="2">
    <citation type="journal article" date="2020" name="Int. J. Syst. Evol. Microbiol.">
        <title>Sulfuracidifex tepidarius gen. nov., sp. nov. and transfer of Sulfolobus metallicus Huber and Stetter 1992 to the genus Sulfuracidifex as Sulfuracidifex metallicus comb. nov.</title>
        <authorList>
            <person name="Itoh T."/>
            <person name="Miura T."/>
            <person name="Sakai H.D."/>
            <person name="Kato S."/>
            <person name="Ohkuma M."/>
            <person name="Takashina T."/>
        </authorList>
    </citation>
    <scope>NUCLEOTIDE SEQUENCE</scope>
    <source>
        <strain evidence="1 3">IC-006</strain>
        <strain evidence="2">IC-007</strain>
    </source>
</reference>
<keyword evidence="3" id="KW-1185">Reference proteome</keyword>
<dbReference type="KEGG" id="step:IC006_0673"/>
<evidence type="ECO:0000313" key="4">
    <source>
        <dbReference type="Proteomes" id="UP000325030"/>
    </source>
</evidence>
<protein>
    <submittedName>
        <fullName evidence="2">Uncharacterized protein</fullName>
    </submittedName>
</protein>
<accession>A0A510E0Z3</accession>
<evidence type="ECO:0000313" key="2">
    <source>
        <dbReference type="EMBL" id="BBG26142.1"/>
    </source>
</evidence>